<dbReference type="AlphaFoldDB" id="Q2R2J2"/>
<dbReference type="InterPro" id="IPR036875">
    <property type="entry name" value="Znf_CCHC_sf"/>
</dbReference>
<evidence type="ECO:0000256" key="2">
    <source>
        <dbReference type="SAM" id="MobiDB-lite"/>
    </source>
</evidence>
<feature type="region of interest" description="Disordered" evidence="2">
    <location>
        <begin position="451"/>
        <end position="484"/>
    </location>
</feature>
<dbReference type="InterPro" id="IPR043502">
    <property type="entry name" value="DNA/RNA_pol_sf"/>
</dbReference>
<gene>
    <name evidence="4" type="ordered locus">LOC_Os11g35630</name>
</gene>
<evidence type="ECO:0000259" key="3">
    <source>
        <dbReference type="PROSITE" id="PS50158"/>
    </source>
</evidence>
<dbReference type="SUPFAM" id="SSF57756">
    <property type="entry name" value="Retrovirus zinc finger-like domains"/>
    <property type="match status" value="1"/>
</dbReference>
<organism evidence="4">
    <name type="scientific">Oryza sativa subsp. japonica</name>
    <name type="common">Rice</name>
    <dbReference type="NCBI Taxonomy" id="39947"/>
    <lineage>
        <taxon>Eukaryota</taxon>
        <taxon>Viridiplantae</taxon>
        <taxon>Streptophyta</taxon>
        <taxon>Embryophyta</taxon>
        <taxon>Tracheophyta</taxon>
        <taxon>Spermatophyta</taxon>
        <taxon>Magnoliopsida</taxon>
        <taxon>Liliopsida</taxon>
        <taxon>Poales</taxon>
        <taxon>Poaceae</taxon>
        <taxon>BOP clade</taxon>
        <taxon>Oryzoideae</taxon>
        <taxon>Oryzeae</taxon>
        <taxon>Oryzinae</taxon>
        <taxon>Oryza</taxon>
        <taxon>Oryza sativa</taxon>
    </lineage>
</organism>
<dbReference type="GO" id="GO:0003676">
    <property type="term" value="F:nucleic acid binding"/>
    <property type="evidence" value="ECO:0007669"/>
    <property type="project" value="InterPro"/>
</dbReference>
<dbReference type="SUPFAM" id="SSF56672">
    <property type="entry name" value="DNA/RNA polymerases"/>
    <property type="match status" value="1"/>
</dbReference>
<dbReference type="PROSITE" id="PS50158">
    <property type="entry name" value="ZF_CCHC"/>
    <property type="match status" value="1"/>
</dbReference>
<dbReference type="Pfam" id="PF07727">
    <property type="entry name" value="RVT_2"/>
    <property type="match status" value="1"/>
</dbReference>
<dbReference type="PANTHER" id="PTHR37610:SF40">
    <property type="entry name" value="OS01G0909600 PROTEIN"/>
    <property type="match status" value="1"/>
</dbReference>
<accession>Q2R2J2</accession>
<sequence length="882" mass="100375">MGENQGLEQVMGKLVEMLAKKFNEAPTTSSAVVPHTESVQKIELMQNDIKLEGVKNYLSWSRRALLILKTKGLEGYVTGEIKEPENISSVEWKTWSTTNSLVVAWLLTSLIPAIATTVETISSASEMWKTLTNLYSREGNVMLMVETQEKISVLRQGERSVAEYVAELKHLWSDLDHYNPLGLEHPDCIAKMRKWIERRRVIEFLKGLNSEFEGRRNAMFHQTTLPTLDEAIAAMAQEKLKKKVLPSATPSSPSPTYVVAQSKETRECFNCGKMGHLIRDCRAPRKPSYGRGRFGDRGGARGGRGYAVLIQIGYLTRVHLDMSRERETGKKLGIGVRRDGLWYLDRKETSEDVCLALMASTSEEEAKKTDLSSLFIDLDDSTNGHDGHQMKDEILGPKGDEQPKKEKLVVGSIPCPMGGPVAQEQEWRKPHEEKNLQVYTRRTRCPVIQQVEEDNQVEEDVSREQGSLESGGEEEEVREESDLPIAIRKSVRSNAGKPPLRYGFEAQDESDDENNISNYVSYDSLSSTYKAFVASLDSVQIPKDWREAKQDPRWHQAMLDELEALEKNKTWDLVPFPKGKKIVNYKWVYTVKQNPDGKVERYKARLVAKGYSQTYGIDYDETFAPVAKMSTVRTLISCAANFDWPLHQLDVKNAFLHGDLQEEVYMDVPPGFATSQTKGKVLRLKKSLYGLKQSPRAWFDRFRRAMCAMDYKQCNGDHTVFYHHCGDHITILAVYVDDMIITGNDCLEITRLKRNLSKEFEVKDLGQLRYFLGIEIARSPRGIVISQRKYVLDLLSETGRLGCRPVSTPIDQNHKLCAESGDPVNRERYQRLVGRLIYLCHTRPDITYAVSMVSRYMHDPRSGHMEAMYRYLSPILRGSVGL</sequence>
<name>Q2R2J2_ORYSJ</name>
<evidence type="ECO:0000256" key="1">
    <source>
        <dbReference type="PROSITE-ProRule" id="PRU00047"/>
    </source>
</evidence>
<dbReference type="PANTHER" id="PTHR37610">
    <property type="entry name" value="CCHC-TYPE DOMAIN-CONTAINING PROTEIN"/>
    <property type="match status" value="1"/>
</dbReference>
<feature type="compositionally biased region" description="Acidic residues" evidence="2">
    <location>
        <begin position="451"/>
        <end position="461"/>
    </location>
</feature>
<dbReference type="InterPro" id="IPR013103">
    <property type="entry name" value="RVT_2"/>
</dbReference>
<reference evidence="4" key="2">
    <citation type="submission" date="2005-04" db="EMBL/GenBank/DDBJ databases">
        <authorList>
            <person name="Buell C.R."/>
            <person name="Wing R.A."/>
            <person name="McCombie W.A."/>
            <person name="Ouyang S."/>
        </authorList>
    </citation>
    <scope>NUCLEOTIDE SEQUENCE</scope>
</reference>
<dbReference type="InterPro" id="IPR001878">
    <property type="entry name" value="Znf_CCHC"/>
</dbReference>
<dbReference type="Pfam" id="PF14223">
    <property type="entry name" value="Retrotran_gag_2"/>
    <property type="match status" value="1"/>
</dbReference>
<dbReference type="EMBL" id="DP000010">
    <property type="protein sequence ID" value="ABA94354.1"/>
    <property type="molecule type" value="Genomic_DNA"/>
</dbReference>
<evidence type="ECO:0000313" key="4">
    <source>
        <dbReference type="EMBL" id="ABA94354.1"/>
    </source>
</evidence>
<feature type="domain" description="CCHC-type" evidence="3">
    <location>
        <begin position="268"/>
        <end position="282"/>
    </location>
</feature>
<reference evidence="4" key="3">
    <citation type="submission" date="2006-01" db="EMBL/GenBank/DDBJ databases">
        <authorList>
            <person name="Buell R."/>
        </authorList>
    </citation>
    <scope>NUCLEOTIDE SEQUENCE</scope>
</reference>
<dbReference type="SMART" id="SM00343">
    <property type="entry name" value="ZnF_C2HC"/>
    <property type="match status" value="1"/>
</dbReference>
<dbReference type="GO" id="GO:0008270">
    <property type="term" value="F:zinc ion binding"/>
    <property type="evidence" value="ECO:0007669"/>
    <property type="project" value="UniProtKB-KW"/>
</dbReference>
<protein>
    <submittedName>
        <fullName evidence="4">Retrotransposon protein, putative, unclassified</fullName>
    </submittedName>
</protein>
<dbReference type="Pfam" id="PF00098">
    <property type="entry name" value="zf-CCHC"/>
    <property type="match status" value="1"/>
</dbReference>
<keyword evidence="1" id="KW-0862">Zinc</keyword>
<reference evidence="4" key="1">
    <citation type="journal article" date="2005" name="BMC Biol.">
        <title>The sequence of rice chromosomes 11 and 12, rich in disease resistance genes and recent gene duplications.</title>
        <authorList>
            <consortium name="The rice chromosomes 11 and 12 sequencing consortia"/>
        </authorList>
    </citation>
    <scope>NUCLEOTIDE SEQUENCE [LARGE SCALE GENOMIC DNA]</scope>
</reference>
<proteinExistence type="predicted"/>
<dbReference type="Gene3D" id="4.10.60.10">
    <property type="entry name" value="Zinc finger, CCHC-type"/>
    <property type="match status" value="1"/>
</dbReference>
<keyword evidence="1" id="KW-0479">Metal-binding</keyword>
<feature type="region of interest" description="Disordered" evidence="2">
    <location>
        <begin position="382"/>
        <end position="402"/>
    </location>
</feature>
<keyword evidence="1" id="KW-0863">Zinc-finger</keyword>